<reference evidence="3 4" key="1">
    <citation type="journal article" date="2016" name="Int. J. Syst. Evol. Microbiol.">
        <title>Lysobacter erysipheiresistens sp. nov., an antagonist of powdery mildew, isolated from tobacco-cultivated soil.</title>
        <authorList>
            <person name="Xie B."/>
            <person name="Li T."/>
            <person name="Lin X."/>
            <person name="Wang C.J."/>
            <person name="Chen Y.J."/>
            <person name="Liu W.J."/>
            <person name="Zhao Z.W."/>
        </authorList>
    </citation>
    <scope>NUCLEOTIDE SEQUENCE [LARGE SCALE GENOMIC DNA]</scope>
    <source>
        <strain evidence="3 4">RS-LYSO-3</strain>
    </source>
</reference>
<dbReference type="InterPro" id="IPR051340">
    <property type="entry name" value="Haloalkane_dehalogenase"/>
</dbReference>
<comment type="caution">
    <text evidence="3">The sequence shown here is derived from an EMBL/GenBank/DDBJ whole genome shotgun (WGS) entry which is preliminary data.</text>
</comment>
<evidence type="ECO:0000313" key="3">
    <source>
        <dbReference type="EMBL" id="MEG3184449.1"/>
    </source>
</evidence>
<name>A0ABU7Z037_9GAMM</name>
<keyword evidence="1 3" id="KW-0378">Hydrolase</keyword>
<dbReference type="SUPFAM" id="SSF53474">
    <property type="entry name" value="alpha/beta-Hydrolases"/>
    <property type="match status" value="1"/>
</dbReference>
<dbReference type="PANTHER" id="PTHR42977">
    <property type="entry name" value="HYDROLASE-RELATED"/>
    <property type="match status" value="1"/>
</dbReference>
<sequence length="276" mass="31586">MEGVEIFYREAGPRDAPVLLLLHGFPSSSQMYRDLIPRLADRYRIIAPDYPGFGQSAAPSPDQFDYSFDHYAVLMDKLTRKLGLQRYALYVMDYGAPVGFRLAASHPERITALVVQNGNAYLEGIGEFWDPIKAYWKDNSADNRERIRQAALTLEATRWQYLHGVKDPTLVSPDAYMLDQAYLDRPGNNEIQLAMIHDYRTNLPMYPEWQAYFREHQPPTLVIWGKNDQIFLAAGAEPFRRDNPGAEVHFLDTGHFALETHGPQIAGLIRDFLAKH</sequence>
<dbReference type="Pfam" id="PF00561">
    <property type="entry name" value="Abhydrolase_1"/>
    <property type="match status" value="1"/>
</dbReference>
<evidence type="ECO:0000313" key="4">
    <source>
        <dbReference type="Proteomes" id="UP001355056"/>
    </source>
</evidence>
<evidence type="ECO:0000259" key="2">
    <source>
        <dbReference type="Pfam" id="PF00561"/>
    </source>
</evidence>
<keyword evidence="4" id="KW-1185">Reference proteome</keyword>
<evidence type="ECO:0000256" key="1">
    <source>
        <dbReference type="ARBA" id="ARBA00022801"/>
    </source>
</evidence>
<dbReference type="PRINTS" id="PR00111">
    <property type="entry name" value="ABHYDROLASE"/>
</dbReference>
<dbReference type="InterPro" id="IPR000073">
    <property type="entry name" value="AB_hydrolase_1"/>
</dbReference>
<gene>
    <name evidence="3" type="ORF">SNE34_10560</name>
</gene>
<dbReference type="PANTHER" id="PTHR42977:SF3">
    <property type="entry name" value="AB HYDROLASE-1 DOMAIN-CONTAINING PROTEIN"/>
    <property type="match status" value="1"/>
</dbReference>
<dbReference type="InterPro" id="IPR029058">
    <property type="entry name" value="AB_hydrolase_fold"/>
</dbReference>
<dbReference type="Gene3D" id="3.40.50.1820">
    <property type="entry name" value="alpha/beta hydrolase"/>
    <property type="match status" value="1"/>
</dbReference>
<dbReference type="GO" id="GO:0016787">
    <property type="term" value="F:hydrolase activity"/>
    <property type="evidence" value="ECO:0007669"/>
    <property type="project" value="UniProtKB-KW"/>
</dbReference>
<accession>A0ABU7Z037</accession>
<dbReference type="EMBL" id="JAXGFP010000005">
    <property type="protein sequence ID" value="MEG3184449.1"/>
    <property type="molecule type" value="Genomic_DNA"/>
</dbReference>
<organism evidence="3 4">
    <name type="scientific">Novilysobacter erysipheiresistens</name>
    <dbReference type="NCBI Taxonomy" id="1749332"/>
    <lineage>
        <taxon>Bacteria</taxon>
        <taxon>Pseudomonadati</taxon>
        <taxon>Pseudomonadota</taxon>
        <taxon>Gammaproteobacteria</taxon>
        <taxon>Lysobacterales</taxon>
        <taxon>Lysobacteraceae</taxon>
        <taxon>Novilysobacter</taxon>
    </lineage>
</organism>
<dbReference type="Proteomes" id="UP001355056">
    <property type="component" value="Unassembled WGS sequence"/>
</dbReference>
<protein>
    <submittedName>
        <fullName evidence="3">Alpha/beta hydrolase</fullName>
    </submittedName>
</protein>
<feature type="domain" description="AB hydrolase-1" evidence="2">
    <location>
        <begin position="17"/>
        <end position="261"/>
    </location>
</feature>
<proteinExistence type="predicted"/>